<organism evidence="10">
    <name type="scientific">Hyalella azteca</name>
    <name type="common">Amphipod</name>
    <dbReference type="NCBI Taxonomy" id="294128"/>
    <lineage>
        <taxon>Eukaryota</taxon>
        <taxon>Metazoa</taxon>
        <taxon>Ecdysozoa</taxon>
        <taxon>Arthropoda</taxon>
        <taxon>Crustacea</taxon>
        <taxon>Multicrustacea</taxon>
        <taxon>Malacostraca</taxon>
        <taxon>Eumalacostraca</taxon>
        <taxon>Peracarida</taxon>
        <taxon>Amphipoda</taxon>
        <taxon>Senticaudata</taxon>
        <taxon>Talitrida</taxon>
        <taxon>Talitroidea</taxon>
        <taxon>Hyalellidae</taxon>
        <taxon>Hyalella</taxon>
    </lineage>
</organism>
<evidence type="ECO:0000256" key="4">
    <source>
        <dbReference type="ARBA" id="ARBA00022692"/>
    </source>
</evidence>
<feature type="transmembrane region" description="Helical" evidence="9">
    <location>
        <begin position="76"/>
        <end position="95"/>
    </location>
</feature>
<dbReference type="PANTHER" id="PTHR11616">
    <property type="entry name" value="SODIUM/CHLORIDE DEPENDENT TRANSPORTER"/>
    <property type="match status" value="1"/>
</dbReference>
<comment type="caution">
    <text evidence="10">The sequence shown here is derived from an EMBL/GenBank/DDBJ whole genome shotgun (WGS) entry which is preliminary data.</text>
</comment>
<dbReference type="InterPro" id="IPR000175">
    <property type="entry name" value="Na/ntran_symport"/>
</dbReference>
<evidence type="ECO:0000313" key="10">
    <source>
        <dbReference type="EMBL" id="KAA0185352.1"/>
    </source>
</evidence>
<name>A0A6A0GRC9_HYAAZ</name>
<keyword evidence="3" id="KW-0813">Transport</keyword>
<keyword evidence="8" id="KW-0479">Metal-binding</keyword>
<keyword evidence="4 9" id="KW-0812">Transmembrane</keyword>
<dbReference type="SUPFAM" id="SSF161070">
    <property type="entry name" value="SNF-like"/>
    <property type="match status" value="1"/>
</dbReference>
<dbReference type="EMBL" id="JQDR03016377">
    <property type="protein sequence ID" value="KAA0185352.1"/>
    <property type="molecule type" value="Genomic_DNA"/>
</dbReference>
<accession>A0A6A0GRC9</accession>
<dbReference type="GO" id="GO:0035725">
    <property type="term" value="P:sodium ion transmembrane transport"/>
    <property type="evidence" value="ECO:0007669"/>
    <property type="project" value="TreeGrafter"/>
</dbReference>
<keyword evidence="7 9" id="KW-0472">Membrane</keyword>
<evidence type="ECO:0000256" key="1">
    <source>
        <dbReference type="ARBA" id="ARBA00004141"/>
    </source>
</evidence>
<evidence type="ECO:0000256" key="7">
    <source>
        <dbReference type="ARBA" id="ARBA00023136"/>
    </source>
</evidence>
<reference evidence="10" key="2">
    <citation type="journal article" date="2018" name="Environ. Sci. Technol.">
        <title>The Toxicogenome of Hyalella azteca: A Model for Sediment Ecotoxicology and Evolutionary Toxicology.</title>
        <authorList>
            <person name="Poynton H.C."/>
            <person name="Hasenbein S."/>
            <person name="Benoit J.B."/>
            <person name="Sepulveda M.S."/>
            <person name="Poelchau M.F."/>
            <person name="Hughes D.S.T."/>
            <person name="Murali S.C."/>
            <person name="Chen S."/>
            <person name="Glastad K.M."/>
            <person name="Goodisman M.A.D."/>
            <person name="Werren J.H."/>
            <person name="Vineis J.H."/>
            <person name="Bowen J.L."/>
            <person name="Friedrich M."/>
            <person name="Jones J."/>
            <person name="Robertson H.M."/>
            <person name="Feyereisen R."/>
            <person name="Mechler-Hickson A."/>
            <person name="Mathers N."/>
            <person name="Lee C.E."/>
            <person name="Colbourne J.K."/>
            <person name="Biales A."/>
            <person name="Johnston J.S."/>
            <person name="Wellborn G.A."/>
            <person name="Rosendale A.J."/>
            <person name="Cridge A.G."/>
            <person name="Munoz-Torres M.C."/>
            <person name="Bain P.A."/>
            <person name="Manny A.R."/>
            <person name="Major K.M."/>
            <person name="Lambert F.N."/>
            <person name="Vulpe C.D."/>
            <person name="Tuck P."/>
            <person name="Blalock B.J."/>
            <person name="Lin Y.Y."/>
            <person name="Smith M.E."/>
            <person name="Ochoa-Acuna H."/>
            <person name="Chen M.M."/>
            <person name="Childers C.P."/>
            <person name="Qu J."/>
            <person name="Dugan S."/>
            <person name="Lee S.L."/>
            <person name="Chao H."/>
            <person name="Dinh H."/>
            <person name="Han Y."/>
            <person name="Doddapaneni H."/>
            <person name="Worley K.C."/>
            <person name="Muzny D.M."/>
            <person name="Gibbs R.A."/>
            <person name="Richards S."/>
        </authorList>
    </citation>
    <scope>NUCLEOTIDE SEQUENCE</scope>
    <source>
        <strain evidence="10">HAZT.00-mixed</strain>
        <tissue evidence="10">Whole organism</tissue>
    </source>
</reference>
<comment type="similarity">
    <text evidence="2">Belongs to the sodium:neurotransmitter symporter (SNF) (TC 2.A.22) family.</text>
</comment>
<comment type="subcellular location">
    <subcellularLocation>
        <location evidence="1">Membrane</location>
        <topology evidence="1">Multi-pass membrane protein</topology>
    </subcellularLocation>
</comment>
<feature type="binding site" evidence="8">
    <location>
        <position position="51"/>
    </location>
    <ligand>
        <name>Na(+)</name>
        <dbReference type="ChEBI" id="CHEBI:29101"/>
        <label>1</label>
    </ligand>
</feature>
<proteinExistence type="inferred from homology"/>
<dbReference type="PROSITE" id="PS50267">
    <property type="entry name" value="NA_NEUROTRAN_SYMP_3"/>
    <property type="match status" value="1"/>
</dbReference>
<keyword evidence="6 9" id="KW-1133">Transmembrane helix</keyword>
<gene>
    <name evidence="10" type="ORF">HAZT_HAZT008784</name>
</gene>
<dbReference type="AlphaFoldDB" id="A0A6A0GRC9"/>
<dbReference type="InterPro" id="IPR037272">
    <property type="entry name" value="SNS_sf"/>
</dbReference>
<dbReference type="GO" id="GO:0005886">
    <property type="term" value="C:plasma membrane"/>
    <property type="evidence" value="ECO:0007669"/>
    <property type="project" value="TreeGrafter"/>
</dbReference>
<feature type="transmembrane region" description="Helical" evidence="9">
    <location>
        <begin position="107"/>
        <end position="129"/>
    </location>
</feature>
<dbReference type="PANTHER" id="PTHR11616:SF240">
    <property type="entry name" value="BLOATED TUBULES, ISOFORM B-RELATED"/>
    <property type="match status" value="1"/>
</dbReference>
<dbReference type="Pfam" id="PF00209">
    <property type="entry name" value="SNF"/>
    <property type="match status" value="1"/>
</dbReference>
<evidence type="ECO:0000256" key="8">
    <source>
        <dbReference type="PIRSR" id="PIRSR600175-1"/>
    </source>
</evidence>
<evidence type="ECO:0000256" key="6">
    <source>
        <dbReference type="ARBA" id="ARBA00022989"/>
    </source>
</evidence>
<sequence length="148" mass="16328">MAVSQGTTVPELVTSGSGLAFVVYAEAVTNMPVPPLWAFLFFFMLITLGLDSQFTMVETLSTAVFDQWPVLRSRKVLVVSLMSLVLFLCGLTMVLQGGLYMFELFNFYSAGISVIVMALIEVSLISYVYGELRLGTELYGRNSTLLQI</sequence>
<dbReference type="GO" id="GO:0006865">
    <property type="term" value="P:amino acid transport"/>
    <property type="evidence" value="ECO:0007669"/>
    <property type="project" value="TreeGrafter"/>
</dbReference>
<evidence type="ECO:0000256" key="2">
    <source>
        <dbReference type="ARBA" id="ARBA00006459"/>
    </source>
</evidence>
<reference evidence="10" key="3">
    <citation type="submission" date="2019-06" db="EMBL/GenBank/DDBJ databases">
        <authorList>
            <person name="Poynton C."/>
            <person name="Hasenbein S."/>
            <person name="Benoit J.B."/>
            <person name="Sepulveda M.S."/>
            <person name="Poelchau M.F."/>
            <person name="Murali S.C."/>
            <person name="Chen S."/>
            <person name="Glastad K.M."/>
            <person name="Werren J.H."/>
            <person name="Vineis J.H."/>
            <person name="Bowen J.L."/>
            <person name="Friedrich M."/>
            <person name="Jones J."/>
            <person name="Robertson H.M."/>
            <person name="Feyereisen R."/>
            <person name="Mechler-Hickson A."/>
            <person name="Mathers N."/>
            <person name="Lee C.E."/>
            <person name="Colbourne J.K."/>
            <person name="Biales A."/>
            <person name="Johnston J.S."/>
            <person name="Wellborn G.A."/>
            <person name="Rosendale A.J."/>
            <person name="Cridge A.G."/>
            <person name="Munoz-Torres M.C."/>
            <person name="Bain P.A."/>
            <person name="Manny A.R."/>
            <person name="Major K.M."/>
            <person name="Lambert F.N."/>
            <person name="Vulpe C.D."/>
            <person name="Tuck P."/>
            <person name="Blalock B.J."/>
            <person name="Lin Y.-Y."/>
            <person name="Smith M.E."/>
            <person name="Ochoa-Acuna H."/>
            <person name="Chen M.-J.M."/>
            <person name="Childers C.P."/>
            <person name="Qu J."/>
            <person name="Dugan S."/>
            <person name="Lee S.L."/>
            <person name="Chao H."/>
            <person name="Dinh H."/>
            <person name="Han Y."/>
            <person name="Doddapaneni H."/>
            <person name="Worley K.C."/>
            <person name="Muzny D.M."/>
            <person name="Gibbs R.A."/>
            <person name="Richards S."/>
        </authorList>
    </citation>
    <scope>NUCLEOTIDE SEQUENCE</scope>
    <source>
        <strain evidence="10">HAZT.00-mixed</strain>
        <tissue evidence="10">Whole organism</tissue>
    </source>
</reference>
<feature type="binding site" evidence="8">
    <location>
        <position position="52"/>
    </location>
    <ligand>
        <name>Na(+)</name>
        <dbReference type="ChEBI" id="CHEBI:29101"/>
        <label>1</label>
    </ligand>
</feature>
<reference evidence="10" key="1">
    <citation type="submission" date="2014-08" db="EMBL/GenBank/DDBJ databases">
        <authorList>
            <person name="Murali S."/>
            <person name="Richards S."/>
            <person name="Bandaranaike D."/>
            <person name="Bellair M."/>
            <person name="Blankenburg K."/>
            <person name="Chao H."/>
            <person name="Dinh H."/>
            <person name="Doddapaneni H."/>
            <person name="Dugan-Rocha S."/>
            <person name="Elkadiri S."/>
            <person name="Gnanaolivu R."/>
            <person name="Hughes D."/>
            <person name="Lee S."/>
            <person name="Li M."/>
            <person name="Ming W."/>
            <person name="Munidasa M."/>
            <person name="Muniz J."/>
            <person name="Nguyen L."/>
            <person name="Osuji N."/>
            <person name="Pu L.-L."/>
            <person name="Puazo M."/>
            <person name="Skinner E."/>
            <person name="Qu C."/>
            <person name="Quiroz J."/>
            <person name="Raj R."/>
            <person name="Weissenberger G."/>
            <person name="Xin Y."/>
            <person name="Zou X."/>
            <person name="Han Y."/>
            <person name="Worley K."/>
            <person name="Muzny D."/>
            <person name="Gibbs R."/>
        </authorList>
    </citation>
    <scope>NUCLEOTIDE SEQUENCE</scope>
    <source>
        <strain evidence="10">HAZT.00-mixed</strain>
        <tissue evidence="10">Whole organism</tissue>
    </source>
</reference>
<evidence type="ECO:0000256" key="9">
    <source>
        <dbReference type="SAM" id="Phobius"/>
    </source>
</evidence>
<dbReference type="PRINTS" id="PR00176">
    <property type="entry name" value="NANEUSMPORT"/>
</dbReference>
<evidence type="ECO:0000256" key="3">
    <source>
        <dbReference type="ARBA" id="ARBA00022448"/>
    </source>
</evidence>
<feature type="binding site" evidence="8">
    <location>
        <position position="48"/>
    </location>
    <ligand>
        <name>Na(+)</name>
        <dbReference type="ChEBI" id="CHEBI:29101"/>
        <label>1</label>
    </ligand>
</feature>
<dbReference type="GO" id="GO:0015293">
    <property type="term" value="F:symporter activity"/>
    <property type="evidence" value="ECO:0007669"/>
    <property type="project" value="UniProtKB-KW"/>
</dbReference>
<feature type="transmembrane region" description="Helical" evidence="9">
    <location>
        <begin position="36"/>
        <end position="55"/>
    </location>
</feature>
<keyword evidence="5" id="KW-0769">Symport</keyword>
<dbReference type="GO" id="GO:0046872">
    <property type="term" value="F:metal ion binding"/>
    <property type="evidence" value="ECO:0007669"/>
    <property type="project" value="UniProtKB-KW"/>
</dbReference>
<keyword evidence="8" id="KW-0915">Sodium</keyword>
<evidence type="ECO:0000256" key="5">
    <source>
        <dbReference type="ARBA" id="ARBA00022847"/>
    </source>
</evidence>
<dbReference type="Proteomes" id="UP000711488">
    <property type="component" value="Unassembled WGS sequence"/>
</dbReference>
<protein>
    <submittedName>
        <fullName evidence="10">Uncharacterized protein</fullName>
    </submittedName>
</protein>